<dbReference type="Proteomes" id="UP000244335">
    <property type="component" value="Unassembled WGS sequence"/>
</dbReference>
<dbReference type="AlphaFoldDB" id="A0AA92H767"/>
<sequence length="106" mass="12367">MTILGIVKRLGTFILAREQGLANEKMKCKQAVTIWRNGHLDQAVRWRRSMPIDGFVLRRWRASQPRSRAHLMTLREPSYLSASPHDEELPEWLLLCCVPRKIVIAF</sequence>
<reference evidence="1 2" key="1">
    <citation type="submission" date="2018-04" db="EMBL/GenBank/DDBJ databases">
        <authorList>
            <person name="Hagen T."/>
        </authorList>
    </citation>
    <scope>NUCLEOTIDE SEQUENCE [LARGE SCALE GENOMIC DNA]</scope>
    <source>
        <strain evidence="1 2">TPD7009</strain>
    </source>
</reference>
<evidence type="ECO:0000313" key="1">
    <source>
        <dbReference type="EMBL" id="PVE50153.1"/>
    </source>
</evidence>
<name>A0AA92H767_RHIRH</name>
<comment type="caution">
    <text evidence="1">The sequence shown here is derived from an EMBL/GenBank/DDBJ whole genome shotgun (WGS) entry which is preliminary data.</text>
</comment>
<accession>A0AA92H767</accession>
<organism evidence="1 2">
    <name type="scientific">Rhizobium rhizogenes</name>
    <name type="common">Agrobacterium rhizogenes</name>
    <dbReference type="NCBI Taxonomy" id="359"/>
    <lineage>
        <taxon>Bacteria</taxon>
        <taxon>Pseudomonadati</taxon>
        <taxon>Pseudomonadota</taxon>
        <taxon>Alphaproteobacteria</taxon>
        <taxon>Hyphomicrobiales</taxon>
        <taxon>Rhizobiaceae</taxon>
        <taxon>Rhizobium/Agrobacterium group</taxon>
        <taxon>Rhizobium</taxon>
    </lineage>
</organism>
<proteinExistence type="predicted"/>
<protein>
    <submittedName>
        <fullName evidence="1">Uncharacterized protein</fullName>
    </submittedName>
</protein>
<dbReference type="EMBL" id="QDFR01000013">
    <property type="protein sequence ID" value="PVE50153.1"/>
    <property type="molecule type" value="Genomic_DNA"/>
</dbReference>
<evidence type="ECO:0000313" key="2">
    <source>
        <dbReference type="Proteomes" id="UP000244335"/>
    </source>
</evidence>
<gene>
    <name evidence="1" type="ORF">DC430_22475</name>
</gene>